<dbReference type="AlphaFoldDB" id="A0A8T2Q618"/>
<accession>A0A8T2Q618</accession>
<reference evidence="2" key="1">
    <citation type="submission" date="2021-08" db="EMBL/GenBank/DDBJ databases">
        <title>WGS assembly of Ceratopteris richardii.</title>
        <authorList>
            <person name="Marchant D.B."/>
            <person name="Chen G."/>
            <person name="Jenkins J."/>
            <person name="Shu S."/>
            <person name="Leebens-Mack J."/>
            <person name="Grimwood J."/>
            <person name="Schmutz J."/>
            <person name="Soltis P."/>
            <person name="Soltis D."/>
            <person name="Chen Z.-H."/>
        </authorList>
    </citation>
    <scope>NUCLEOTIDE SEQUENCE</scope>
    <source>
        <strain evidence="2">Whitten #5841</strain>
        <tissue evidence="2">Leaf</tissue>
    </source>
</reference>
<dbReference type="Pfam" id="PF00300">
    <property type="entry name" value="His_Phos_1"/>
    <property type="match status" value="1"/>
</dbReference>
<dbReference type="InterPro" id="IPR029033">
    <property type="entry name" value="His_PPase_superfam"/>
</dbReference>
<gene>
    <name evidence="2" type="ORF">KP509_37G004700</name>
</gene>
<dbReference type="OMA" id="FDFMISD"/>
<dbReference type="PANTHER" id="PTHR16469:SF27">
    <property type="entry name" value="UBIQUITIN-ASSOCIATED AND SH3 DOMAIN-CONTAINING BA-RELATED"/>
    <property type="match status" value="1"/>
</dbReference>
<keyword evidence="3" id="KW-1185">Reference proteome</keyword>
<dbReference type="OrthoDB" id="414418at2759"/>
<proteinExistence type="predicted"/>
<dbReference type="PANTHER" id="PTHR16469">
    <property type="entry name" value="UBIQUITIN-ASSOCIATED AND SH3 DOMAIN-CONTAINING BA-RELATED"/>
    <property type="match status" value="1"/>
</dbReference>
<feature type="region of interest" description="Disordered" evidence="1">
    <location>
        <begin position="29"/>
        <end position="48"/>
    </location>
</feature>
<name>A0A8T2Q618_CERRI</name>
<dbReference type="SMART" id="SM00855">
    <property type="entry name" value="PGAM"/>
    <property type="match status" value="1"/>
</dbReference>
<dbReference type="SUPFAM" id="SSF53254">
    <property type="entry name" value="Phosphoglycerate mutase-like"/>
    <property type="match status" value="1"/>
</dbReference>
<protein>
    <recommendedName>
        <fullName evidence="4">Phosphoglycerate mutase family protein</fullName>
    </recommendedName>
</protein>
<dbReference type="Gene3D" id="3.40.50.1240">
    <property type="entry name" value="Phosphoglycerate mutase-like"/>
    <property type="match status" value="1"/>
</dbReference>
<dbReference type="EMBL" id="CM035442">
    <property type="protein sequence ID" value="KAH7279095.1"/>
    <property type="molecule type" value="Genomic_DNA"/>
</dbReference>
<organism evidence="2 3">
    <name type="scientific">Ceratopteris richardii</name>
    <name type="common">Triangle waterfern</name>
    <dbReference type="NCBI Taxonomy" id="49495"/>
    <lineage>
        <taxon>Eukaryota</taxon>
        <taxon>Viridiplantae</taxon>
        <taxon>Streptophyta</taxon>
        <taxon>Embryophyta</taxon>
        <taxon>Tracheophyta</taxon>
        <taxon>Polypodiopsida</taxon>
        <taxon>Polypodiidae</taxon>
        <taxon>Polypodiales</taxon>
        <taxon>Pteridineae</taxon>
        <taxon>Pteridaceae</taxon>
        <taxon>Parkerioideae</taxon>
        <taxon>Ceratopteris</taxon>
    </lineage>
</organism>
<dbReference type="Proteomes" id="UP000825935">
    <property type="component" value="Chromosome 37"/>
</dbReference>
<dbReference type="InterPro" id="IPR013078">
    <property type="entry name" value="His_Pase_superF_clade-1"/>
</dbReference>
<dbReference type="InterPro" id="IPR051710">
    <property type="entry name" value="Phosphatase_SH3-domain"/>
</dbReference>
<comment type="caution">
    <text evidence="2">The sequence shown here is derived from an EMBL/GenBank/DDBJ whole genome shotgun (WGS) entry which is preliminary data.</text>
</comment>
<evidence type="ECO:0000313" key="2">
    <source>
        <dbReference type="EMBL" id="KAH7279095.1"/>
    </source>
</evidence>
<evidence type="ECO:0000256" key="1">
    <source>
        <dbReference type="SAM" id="MobiDB-lite"/>
    </source>
</evidence>
<dbReference type="CDD" id="cd07067">
    <property type="entry name" value="HP_PGM_like"/>
    <property type="match status" value="1"/>
</dbReference>
<evidence type="ECO:0008006" key="4">
    <source>
        <dbReference type="Google" id="ProtNLM"/>
    </source>
</evidence>
<evidence type="ECO:0000313" key="3">
    <source>
        <dbReference type="Proteomes" id="UP000825935"/>
    </source>
</evidence>
<sequence>MESPREQHLFVMRHGDRMDDADPNWILTSPRPWDPPLTDKGKKRARRVGRRLRQEHWNITRIACSPFLRCVETASEVITALCALDPADDGPASEVAIDPSRVKAFIEFGLCEIMNTYTINVPTVPPAGSLTMDLNALEALLPQGTVDPVVPKIMLKLPDWQETLRASHKRYISTFCAVSDLFPTENVLCVTHGEGVCASVAQFPGTSVYQVKYCAISHLQRPVHPTVGPFNLLTESGDESGLVFSRRHL</sequence>